<protein>
    <recommendedName>
        <fullName evidence="4">Outer-membrane lipoprotein LolB</fullName>
    </recommendedName>
</protein>
<dbReference type="RefSeq" id="WP_092790300.1">
    <property type="nucleotide sequence ID" value="NZ_FNXF01000002.1"/>
</dbReference>
<name>A0A1H6JZW9_9GAMM</name>
<dbReference type="InterPro" id="IPR021675">
    <property type="entry name" value="DUF3261"/>
</dbReference>
<evidence type="ECO:0000313" key="2">
    <source>
        <dbReference type="EMBL" id="SEH66187.1"/>
    </source>
</evidence>
<accession>A0A1H6JZW9</accession>
<keyword evidence="1" id="KW-0732">Signal</keyword>
<organism evidence="2 3">
    <name type="scientific">Rheinheimera pacifica</name>
    <dbReference type="NCBI Taxonomy" id="173990"/>
    <lineage>
        <taxon>Bacteria</taxon>
        <taxon>Pseudomonadati</taxon>
        <taxon>Pseudomonadota</taxon>
        <taxon>Gammaproteobacteria</taxon>
        <taxon>Chromatiales</taxon>
        <taxon>Chromatiaceae</taxon>
        <taxon>Rheinheimera</taxon>
    </lineage>
</organism>
<gene>
    <name evidence="2" type="ORF">SAMN05660691_00719</name>
</gene>
<keyword evidence="3" id="KW-1185">Reference proteome</keyword>
<evidence type="ECO:0000256" key="1">
    <source>
        <dbReference type="SAM" id="SignalP"/>
    </source>
</evidence>
<reference evidence="3" key="1">
    <citation type="submission" date="2016-10" db="EMBL/GenBank/DDBJ databases">
        <authorList>
            <person name="Varghese N."/>
            <person name="Submissions S."/>
        </authorList>
    </citation>
    <scope>NUCLEOTIDE SEQUENCE [LARGE SCALE GENOMIC DNA]</scope>
    <source>
        <strain evidence="3">DSM 17616</strain>
    </source>
</reference>
<dbReference type="Proteomes" id="UP000199371">
    <property type="component" value="Unassembled WGS sequence"/>
</dbReference>
<sequence length="195" mass="22068">MSGRGLILALCLLLLSGCQQWRTPAAKGWVMLDGGYYQLLDNWPGRPQQLLQQVSWRDEQQQQQFVLSVLLTADSILLVALSPIGQELWRLHYQPQHQLTLSGIAPFNQPEFTKRLLAEMQLALLDSDVVTPRLQGLTLTEHEIDNGTERHISHVSGKLILQIHHSAQISTAVPITLKGRHYQLQITTLQQDFLP</sequence>
<evidence type="ECO:0008006" key="4">
    <source>
        <dbReference type="Google" id="ProtNLM"/>
    </source>
</evidence>
<dbReference type="STRING" id="173990.SAMN05660691_00719"/>
<dbReference type="Pfam" id="PF11659">
    <property type="entry name" value="DUF3261"/>
    <property type="match status" value="1"/>
</dbReference>
<dbReference type="AlphaFoldDB" id="A0A1H6JZW9"/>
<proteinExistence type="predicted"/>
<dbReference type="OrthoDB" id="6237156at2"/>
<evidence type="ECO:0000313" key="3">
    <source>
        <dbReference type="Proteomes" id="UP000199371"/>
    </source>
</evidence>
<feature type="signal peptide" evidence="1">
    <location>
        <begin position="1"/>
        <end position="21"/>
    </location>
</feature>
<dbReference type="PROSITE" id="PS51257">
    <property type="entry name" value="PROKAR_LIPOPROTEIN"/>
    <property type="match status" value="1"/>
</dbReference>
<dbReference type="EMBL" id="FNXF01000002">
    <property type="protein sequence ID" value="SEH66187.1"/>
    <property type="molecule type" value="Genomic_DNA"/>
</dbReference>
<feature type="chain" id="PRO_5011502489" description="Outer-membrane lipoprotein LolB" evidence="1">
    <location>
        <begin position="22"/>
        <end position="195"/>
    </location>
</feature>